<keyword evidence="8" id="KW-1185">Reference proteome</keyword>
<feature type="transmembrane region" description="Helical" evidence="6">
    <location>
        <begin position="73"/>
        <end position="95"/>
    </location>
</feature>
<dbReference type="AlphaFoldDB" id="A0A3D9BRA6"/>
<feature type="transmembrane region" description="Helical" evidence="6">
    <location>
        <begin position="130"/>
        <end position="153"/>
    </location>
</feature>
<dbReference type="RefSeq" id="WP_115949346.1">
    <property type="nucleotide sequence ID" value="NZ_QNVS01000009.1"/>
</dbReference>
<feature type="transmembrane region" description="Helical" evidence="6">
    <location>
        <begin position="230"/>
        <end position="259"/>
    </location>
</feature>
<dbReference type="PANTHER" id="PTHR30250:SF11">
    <property type="entry name" value="O-ANTIGEN TRANSPORTER-RELATED"/>
    <property type="match status" value="1"/>
</dbReference>
<evidence type="ECO:0000313" key="8">
    <source>
        <dbReference type="Proteomes" id="UP000256512"/>
    </source>
</evidence>
<evidence type="ECO:0000256" key="3">
    <source>
        <dbReference type="ARBA" id="ARBA00022692"/>
    </source>
</evidence>
<evidence type="ECO:0000256" key="2">
    <source>
        <dbReference type="ARBA" id="ARBA00022475"/>
    </source>
</evidence>
<feature type="transmembrane region" description="Helical" evidence="6">
    <location>
        <begin position="343"/>
        <end position="362"/>
    </location>
</feature>
<feature type="transmembrane region" description="Helical" evidence="6">
    <location>
        <begin position="315"/>
        <end position="336"/>
    </location>
</feature>
<evidence type="ECO:0000256" key="1">
    <source>
        <dbReference type="ARBA" id="ARBA00004651"/>
    </source>
</evidence>
<protein>
    <submittedName>
        <fullName evidence="7">Teichoic acid transporter</fullName>
    </submittedName>
</protein>
<feature type="transmembrane region" description="Helical" evidence="6">
    <location>
        <begin position="38"/>
        <end position="61"/>
    </location>
</feature>
<keyword evidence="4 6" id="KW-1133">Transmembrane helix</keyword>
<keyword evidence="5 6" id="KW-0472">Membrane</keyword>
<evidence type="ECO:0000313" key="7">
    <source>
        <dbReference type="EMBL" id="REC55972.1"/>
    </source>
</evidence>
<dbReference type="PANTHER" id="PTHR30250">
    <property type="entry name" value="PST FAMILY PREDICTED COLANIC ACID TRANSPORTER"/>
    <property type="match status" value="1"/>
</dbReference>
<reference evidence="7 8" key="1">
    <citation type="journal article" date="2006" name="Int. J. Syst. Evol. Microbiol.">
        <title>Chryseobacterium piscium sp. nov., isolated from fish of the South Atlantic Ocean off South Africa.</title>
        <authorList>
            <person name="de Beer H."/>
            <person name="Hugo C.J."/>
            <person name="Jooste P.J."/>
            <person name="Vancanneyt M."/>
            <person name="Coenye T."/>
            <person name="Vandamme P."/>
        </authorList>
    </citation>
    <scope>NUCLEOTIDE SEQUENCE [LARGE SCALE GENOMIC DNA]</scope>
    <source>
        <strain evidence="7 8">CCUG 51923</strain>
    </source>
</reference>
<evidence type="ECO:0000256" key="6">
    <source>
        <dbReference type="SAM" id="Phobius"/>
    </source>
</evidence>
<evidence type="ECO:0000256" key="5">
    <source>
        <dbReference type="ARBA" id="ARBA00023136"/>
    </source>
</evidence>
<feature type="transmembrane region" description="Helical" evidence="6">
    <location>
        <begin position="368"/>
        <end position="391"/>
    </location>
</feature>
<dbReference type="GO" id="GO:0005886">
    <property type="term" value="C:plasma membrane"/>
    <property type="evidence" value="ECO:0007669"/>
    <property type="project" value="UniProtKB-SubCell"/>
</dbReference>
<comment type="subcellular location">
    <subcellularLocation>
        <location evidence="1">Cell membrane</location>
        <topology evidence="1">Multi-pass membrane protein</topology>
    </subcellularLocation>
</comment>
<comment type="caution">
    <text evidence="7">The sequence shown here is derived from an EMBL/GenBank/DDBJ whole genome shotgun (WGS) entry which is preliminary data.</text>
</comment>
<name>A0A3D9BRA6_9FLAO</name>
<feature type="transmembrane region" description="Helical" evidence="6">
    <location>
        <begin position="101"/>
        <end position="123"/>
    </location>
</feature>
<keyword evidence="3 6" id="KW-0812">Transmembrane</keyword>
<feature type="transmembrane region" description="Helical" evidence="6">
    <location>
        <begin position="280"/>
        <end position="303"/>
    </location>
</feature>
<accession>A0A3D9BRA6</accession>
<feature type="transmembrane region" description="Helical" evidence="6">
    <location>
        <begin position="12"/>
        <end position="32"/>
    </location>
</feature>
<sequence>MKQFKVVQTFISRFLILILSFGLVIFSTNMWGSEGKGTISIVIANVALISFFSSIFSGSSTSYFARKFKIEQVLVYSYLWSFIVGTAVPLIFSFAAIQNEFLYYLIGISVLSSLLSTNISLFIGTQNIRFFNIYTVLQQLVHVLFIAILIYIVKLKDVSVYFLAQIFCLAFLFLTSLILILKKCKFSEFSFSKSVFINMFEYGWKTQLSAFIQFLNYRLSFYFLEYFDGIAVVGIFSIGITFSEAIWTITRSIAVVLYSDVVNSESRKESIVKTKSSLKLSFTLMLVFVLGILIIPGFIYTQIFGNEFSETKQIMLLLAPGILAIAVSDMIGYYFSGIKELKILNIKSIVGLFITVIFSFFAIPKWGIWGACFVTTSSYVVSAAILFWKFYQSTEFKIKDYIISKDEINTLIKTFSKKSN</sequence>
<dbReference type="EMBL" id="QNVS01000009">
    <property type="protein sequence ID" value="REC55972.1"/>
    <property type="molecule type" value="Genomic_DNA"/>
</dbReference>
<keyword evidence="2" id="KW-1003">Cell membrane</keyword>
<feature type="transmembrane region" description="Helical" evidence="6">
    <location>
        <begin position="159"/>
        <end position="181"/>
    </location>
</feature>
<dbReference type="InterPro" id="IPR050833">
    <property type="entry name" value="Poly_Biosynth_Transport"/>
</dbReference>
<gene>
    <name evidence="7" type="ORF">DRF62_04955</name>
</gene>
<dbReference type="Proteomes" id="UP000256512">
    <property type="component" value="Unassembled WGS sequence"/>
</dbReference>
<proteinExistence type="predicted"/>
<feature type="transmembrane region" description="Helical" evidence="6">
    <location>
        <begin position="202"/>
        <end position="224"/>
    </location>
</feature>
<evidence type="ECO:0000256" key="4">
    <source>
        <dbReference type="ARBA" id="ARBA00022989"/>
    </source>
</evidence>
<organism evidence="7 8">
    <name type="scientific">Chryseobacterium piscium</name>
    <dbReference type="NCBI Taxonomy" id="333702"/>
    <lineage>
        <taxon>Bacteria</taxon>
        <taxon>Pseudomonadati</taxon>
        <taxon>Bacteroidota</taxon>
        <taxon>Flavobacteriia</taxon>
        <taxon>Flavobacteriales</taxon>
        <taxon>Weeksellaceae</taxon>
        <taxon>Chryseobacterium group</taxon>
        <taxon>Chryseobacterium</taxon>
    </lineage>
</organism>